<dbReference type="PANTHER" id="PTHR43611:SF3">
    <property type="entry name" value="FLAVIN MONONUCLEOTIDE HYDROLASE 1, CHLOROPLATIC"/>
    <property type="match status" value="1"/>
</dbReference>
<dbReference type="PRINTS" id="PR00413">
    <property type="entry name" value="HADHALOGNASE"/>
</dbReference>
<dbReference type="InterPro" id="IPR036412">
    <property type="entry name" value="HAD-like_sf"/>
</dbReference>
<dbReference type="InterPro" id="IPR023214">
    <property type="entry name" value="HAD_sf"/>
</dbReference>
<evidence type="ECO:0000313" key="1">
    <source>
        <dbReference type="EMBL" id="MBB3037102.1"/>
    </source>
</evidence>
<keyword evidence="1" id="KW-0378">Hydrolase</keyword>
<keyword evidence="2" id="KW-1185">Reference proteome</keyword>
<dbReference type="SUPFAM" id="SSF56784">
    <property type="entry name" value="HAD-like"/>
    <property type="match status" value="1"/>
</dbReference>
<dbReference type="Gene3D" id="1.10.150.240">
    <property type="entry name" value="Putative phosphatase, domain 2"/>
    <property type="match status" value="1"/>
</dbReference>
<accession>A0A839RJU7</accession>
<dbReference type="RefSeq" id="WP_064439031.1">
    <property type="nucleotide sequence ID" value="NZ_BDDI01000002.1"/>
</dbReference>
<gene>
    <name evidence="1" type="ORF">FHU29_001536</name>
</gene>
<proteinExistence type="predicted"/>
<dbReference type="GO" id="GO:0016787">
    <property type="term" value="F:hydrolase activity"/>
    <property type="evidence" value="ECO:0007669"/>
    <property type="project" value="UniProtKB-KW"/>
</dbReference>
<dbReference type="Gene3D" id="3.40.50.1000">
    <property type="entry name" value="HAD superfamily/HAD-like"/>
    <property type="match status" value="1"/>
</dbReference>
<dbReference type="Proteomes" id="UP000567922">
    <property type="component" value="Unassembled WGS sequence"/>
</dbReference>
<dbReference type="AlphaFoldDB" id="A0A839RJU7"/>
<dbReference type="InterPro" id="IPR006439">
    <property type="entry name" value="HAD-SF_hydro_IA"/>
</dbReference>
<organism evidence="1 2">
    <name type="scientific">Hoyosella altamirensis</name>
    <dbReference type="NCBI Taxonomy" id="616997"/>
    <lineage>
        <taxon>Bacteria</taxon>
        <taxon>Bacillati</taxon>
        <taxon>Actinomycetota</taxon>
        <taxon>Actinomycetes</taxon>
        <taxon>Mycobacteriales</taxon>
        <taxon>Hoyosellaceae</taxon>
        <taxon>Hoyosella</taxon>
    </lineage>
</organism>
<protein>
    <submittedName>
        <fullName evidence="1">Putative hydrolase of the HAD superfamily</fullName>
    </submittedName>
</protein>
<dbReference type="NCBIfam" id="TIGR01509">
    <property type="entry name" value="HAD-SF-IA-v3"/>
    <property type="match status" value="1"/>
</dbReference>
<name>A0A839RJU7_9ACTN</name>
<dbReference type="Pfam" id="PF00702">
    <property type="entry name" value="Hydrolase"/>
    <property type="match status" value="1"/>
</dbReference>
<dbReference type="PANTHER" id="PTHR43611">
    <property type="entry name" value="ALPHA-D-GLUCOSE 1-PHOSPHATE PHOSPHATASE"/>
    <property type="match status" value="1"/>
</dbReference>
<comment type="caution">
    <text evidence="1">The sequence shown here is derived from an EMBL/GenBank/DDBJ whole genome shotgun (WGS) entry which is preliminary data.</text>
</comment>
<reference evidence="1 2" key="1">
    <citation type="submission" date="2020-08" db="EMBL/GenBank/DDBJ databases">
        <title>Sequencing the genomes of 1000 actinobacteria strains.</title>
        <authorList>
            <person name="Klenk H.-P."/>
        </authorList>
    </citation>
    <scope>NUCLEOTIDE SEQUENCE [LARGE SCALE GENOMIC DNA]</scope>
    <source>
        <strain evidence="1 2">DSM 45258</strain>
    </source>
</reference>
<dbReference type="EMBL" id="JACHWS010000001">
    <property type="protein sequence ID" value="MBB3037102.1"/>
    <property type="molecule type" value="Genomic_DNA"/>
</dbReference>
<evidence type="ECO:0000313" key="2">
    <source>
        <dbReference type="Proteomes" id="UP000567922"/>
    </source>
</evidence>
<sequence>MESLILDLDGVVRLWDPAIMSSAEAASGLPDGALSGIVLGHHDLLRLAVTGEISDLRWRTEICARLSSRYGKAAETAVRLWSDAVGTVNHAVLDIVREQRKERTVVLLSNATDRLDEDLEKLSLNNEFDWVFNSSVLRSAKPDHWIYLEVATQLGVAPNRCIFVDDSAANVASAEPLGMRTHQYFTPAALKTFLRHV</sequence>
<dbReference type="InterPro" id="IPR023198">
    <property type="entry name" value="PGP-like_dom2"/>
</dbReference>